<dbReference type="InterPro" id="IPR050976">
    <property type="entry name" value="Snaclec"/>
</dbReference>
<dbReference type="InterPro" id="IPR016186">
    <property type="entry name" value="C-type_lectin-like/link_sf"/>
</dbReference>
<dbReference type="InterPro" id="IPR035914">
    <property type="entry name" value="Sperma_CUB_dom_sf"/>
</dbReference>
<dbReference type="PROSITE" id="PS50041">
    <property type="entry name" value="C_TYPE_LECTIN_2"/>
    <property type="match status" value="2"/>
</dbReference>
<keyword evidence="7" id="KW-1185">Reference proteome</keyword>
<reference evidence="6" key="1">
    <citation type="submission" date="2023-06" db="EMBL/GenBank/DDBJ databases">
        <title>Genomic analysis of the entomopathogenic nematode Steinernema hermaphroditum.</title>
        <authorList>
            <person name="Schwarz E.M."/>
            <person name="Heppert J.K."/>
            <person name="Baniya A."/>
            <person name="Schwartz H.T."/>
            <person name="Tan C.-H."/>
            <person name="Antoshechkin I."/>
            <person name="Sternberg P.W."/>
            <person name="Goodrich-Blair H."/>
            <person name="Dillman A.R."/>
        </authorList>
    </citation>
    <scope>NUCLEOTIDE SEQUENCE</scope>
    <source>
        <strain evidence="6">PS9179</strain>
        <tissue evidence="6">Whole animal</tissue>
    </source>
</reference>
<dbReference type="PANTHER" id="PTHR22991">
    <property type="entry name" value="PROTEIN CBG13490"/>
    <property type="match status" value="1"/>
</dbReference>
<evidence type="ECO:0000256" key="3">
    <source>
        <dbReference type="SAM" id="SignalP"/>
    </source>
</evidence>
<protein>
    <recommendedName>
        <fullName evidence="8">C-type lectin domain-containing protein</fullName>
    </recommendedName>
</protein>
<feature type="domain" description="C-type lectin" evidence="5">
    <location>
        <begin position="162"/>
        <end position="281"/>
    </location>
</feature>
<feature type="domain" description="CUB" evidence="4">
    <location>
        <begin position="439"/>
        <end position="549"/>
    </location>
</feature>
<dbReference type="InterPro" id="IPR016187">
    <property type="entry name" value="CTDL_fold"/>
</dbReference>
<proteinExistence type="predicted"/>
<evidence type="ECO:0000259" key="4">
    <source>
        <dbReference type="PROSITE" id="PS01180"/>
    </source>
</evidence>
<feature type="disulfide bond" evidence="2">
    <location>
        <begin position="300"/>
        <end position="327"/>
    </location>
</feature>
<dbReference type="Pfam" id="PF00059">
    <property type="entry name" value="Lectin_C"/>
    <property type="match status" value="2"/>
</dbReference>
<dbReference type="Proteomes" id="UP001175271">
    <property type="component" value="Unassembled WGS sequence"/>
</dbReference>
<comment type="caution">
    <text evidence="6">The sequence shown here is derived from an EMBL/GenBank/DDBJ whole genome shotgun (WGS) entry which is preliminary data.</text>
</comment>
<keyword evidence="3" id="KW-0732">Signal</keyword>
<dbReference type="AlphaFoldDB" id="A0AA39HTD5"/>
<keyword evidence="1 2" id="KW-1015">Disulfide bond</keyword>
<dbReference type="SMART" id="SM00034">
    <property type="entry name" value="CLECT"/>
    <property type="match status" value="2"/>
</dbReference>
<dbReference type="InterPro" id="IPR000859">
    <property type="entry name" value="CUB_dom"/>
</dbReference>
<dbReference type="CDD" id="cd00037">
    <property type="entry name" value="CLECT"/>
    <property type="match status" value="2"/>
</dbReference>
<dbReference type="SUPFAM" id="SSF56436">
    <property type="entry name" value="C-type lectin-like"/>
    <property type="match status" value="2"/>
</dbReference>
<dbReference type="CDD" id="cd00041">
    <property type="entry name" value="CUB"/>
    <property type="match status" value="2"/>
</dbReference>
<dbReference type="PROSITE" id="PS01180">
    <property type="entry name" value="CUB"/>
    <property type="match status" value="2"/>
</dbReference>
<dbReference type="Pfam" id="PF00431">
    <property type="entry name" value="CUB"/>
    <property type="match status" value="2"/>
</dbReference>
<evidence type="ECO:0000256" key="1">
    <source>
        <dbReference type="ARBA" id="ARBA00023157"/>
    </source>
</evidence>
<dbReference type="Gene3D" id="2.60.120.290">
    <property type="entry name" value="Spermadhesin, CUB domain"/>
    <property type="match status" value="2"/>
</dbReference>
<dbReference type="PROSITE" id="PS00615">
    <property type="entry name" value="C_TYPE_LECTIN_1"/>
    <property type="match status" value="1"/>
</dbReference>
<dbReference type="SUPFAM" id="SSF49854">
    <property type="entry name" value="Spermadhesin, CUB domain"/>
    <property type="match status" value="2"/>
</dbReference>
<comment type="caution">
    <text evidence="2">Lacks conserved residue(s) required for the propagation of feature annotation.</text>
</comment>
<evidence type="ECO:0000313" key="6">
    <source>
        <dbReference type="EMBL" id="KAK0411059.1"/>
    </source>
</evidence>
<name>A0AA39HTD5_9BILA</name>
<evidence type="ECO:0000313" key="7">
    <source>
        <dbReference type="Proteomes" id="UP001175271"/>
    </source>
</evidence>
<dbReference type="SMART" id="SM00042">
    <property type="entry name" value="CUB"/>
    <property type="match status" value="2"/>
</dbReference>
<gene>
    <name evidence="6" type="ORF">QR680_005455</name>
</gene>
<sequence>MWAFPLFFGLLSLSTASGATCSKEHYEVLGNENCYRTLDGARKRSEARILCQEDGAELVAVDTAESNAAIVELATNATYLPWLGLTCGSATECHWDDGTKMDYSNFAKGNPDLDVGKCVFVALSGAEKGKWRSSDCTFAAFLPICQLRPPTAVCPPGFVERASSKCYKFDKTPTDAQEAEVQCQEANGHLVSLHSAQASDDLLAFLSPLSSGNLVFIGLKYVQANNNSYAWSDKTPLDFEDWTYPFPSNRYGECVAFMASGTNRGKWRNVSCLSKLPYVCEAEASDEVIPMPTTSPEGKCPLQNYFADNGTITSPGFGEYYGPVGECDYHINVALDLVVRIRFPVFDVAEGDFVELVDEGDPEAPIIAKITSGVDPDKWFHTTSNLMLLRFSVSSKGGNAKGWLAEFGTGNNAPSNSTQMPATLLPKATPLPNTIQGTCGGEFNGSATFASPEFPHAYPRDQFCIYTLKASDQLKAKITLGAVDLEPCCSFLKVFDGPSIKSALLGEESGQVAAGEVSFVASGSWMTVGFISHANDKNNTGFWASFVSVE</sequence>
<dbReference type="PANTHER" id="PTHR22991:SF40">
    <property type="entry name" value="PROTEIN CBG13490"/>
    <property type="match status" value="1"/>
</dbReference>
<dbReference type="InterPro" id="IPR001304">
    <property type="entry name" value="C-type_lectin-like"/>
</dbReference>
<evidence type="ECO:0008006" key="8">
    <source>
        <dbReference type="Google" id="ProtNLM"/>
    </source>
</evidence>
<evidence type="ECO:0000259" key="5">
    <source>
        <dbReference type="PROSITE" id="PS50041"/>
    </source>
</evidence>
<feature type="signal peptide" evidence="3">
    <location>
        <begin position="1"/>
        <end position="18"/>
    </location>
</feature>
<feature type="domain" description="CUB" evidence="4">
    <location>
        <begin position="300"/>
        <end position="410"/>
    </location>
</feature>
<evidence type="ECO:0000256" key="2">
    <source>
        <dbReference type="PROSITE-ProRule" id="PRU00059"/>
    </source>
</evidence>
<organism evidence="6 7">
    <name type="scientific">Steinernema hermaphroditum</name>
    <dbReference type="NCBI Taxonomy" id="289476"/>
    <lineage>
        <taxon>Eukaryota</taxon>
        <taxon>Metazoa</taxon>
        <taxon>Ecdysozoa</taxon>
        <taxon>Nematoda</taxon>
        <taxon>Chromadorea</taxon>
        <taxon>Rhabditida</taxon>
        <taxon>Tylenchina</taxon>
        <taxon>Panagrolaimomorpha</taxon>
        <taxon>Strongyloidoidea</taxon>
        <taxon>Steinernematidae</taxon>
        <taxon>Steinernema</taxon>
    </lineage>
</organism>
<feature type="chain" id="PRO_5041223589" description="C-type lectin domain-containing protein" evidence="3">
    <location>
        <begin position="19"/>
        <end position="550"/>
    </location>
</feature>
<dbReference type="Gene3D" id="3.10.100.10">
    <property type="entry name" value="Mannose-Binding Protein A, subunit A"/>
    <property type="match status" value="2"/>
</dbReference>
<dbReference type="EMBL" id="JAUCMV010000003">
    <property type="protein sequence ID" value="KAK0411059.1"/>
    <property type="molecule type" value="Genomic_DNA"/>
</dbReference>
<accession>A0AA39HTD5</accession>
<dbReference type="InterPro" id="IPR018378">
    <property type="entry name" value="C-type_lectin_CS"/>
</dbReference>
<feature type="domain" description="C-type lectin" evidence="5">
    <location>
        <begin position="30"/>
        <end position="136"/>
    </location>
</feature>